<dbReference type="PANTHER" id="PTHR42685:SF4">
    <property type="entry name" value="GERANYLGERANYL DIPHOSPHATE REDUCTASE, CHLOROPLASTIC"/>
    <property type="match status" value="1"/>
</dbReference>
<dbReference type="Proteomes" id="UP000682877">
    <property type="component" value="Chromosome 2"/>
</dbReference>
<dbReference type="GO" id="GO:0045550">
    <property type="term" value="F:geranylgeranyl reductase activity"/>
    <property type="evidence" value="ECO:0007669"/>
    <property type="project" value="TreeGrafter"/>
</dbReference>
<name>A0A8S1ZPT4_ARAAE</name>
<reference evidence="1" key="1">
    <citation type="submission" date="2021-01" db="EMBL/GenBank/DDBJ databases">
        <authorList>
            <person name="Bezrukov I."/>
        </authorList>
    </citation>
    <scope>NUCLEOTIDE SEQUENCE</scope>
</reference>
<gene>
    <name evidence="1" type="ORF">AARE701A_LOCUS5256</name>
</gene>
<dbReference type="Gene3D" id="3.50.50.60">
    <property type="entry name" value="FAD/NAD(P)-binding domain"/>
    <property type="match status" value="1"/>
</dbReference>
<dbReference type="SUPFAM" id="SSF51905">
    <property type="entry name" value="FAD/NAD(P)-binding domain"/>
    <property type="match status" value="1"/>
</dbReference>
<dbReference type="GO" id="GO:0015995">
    <property type="term" value="P:chlorophyll biosynthetic process"/>
    <property type="evidence" value="ECO:0007669"/>
    <property type="project" value="TreeGrafter"/>
</dbReference>
<dbReference type="EMBL" id="LR999452">
    <property type="protein sequence ID" value="CAE5963892.1"/>
    <property type="molecule type" value="Genomic_DNA"/>
</dbReference>
<dbReference type="PANTHER" id="PTHR42685">
    <property type="entry name" value="GERANYLGERANYL DIPHOSPHATE REDUCTASE"/>
    <property type="match status" value="1"/>
</dbReference>
<evidence type="ECO:0000313" key="2">
    <source>
        <dbReference type="Proteomes" id="UP000682877"/>
    </source>
</evidence>
<keyword evidence="2" id="KW-1185">Reference proteome</keyword>
<dbReference type="AlphaFoldDB" id="A0A8S1ZPT4"/>
<accession>A0A8S1ZPT4</accession>
<dbReference type="InterPro" id="IPR036188">
    <property type="entry name" value="FAD/NAD-bd_sf"/>
</dbReference>
<dbReference type="GO" id="GO:0009535">
    <property type="term" value="C:chloroplast thylakoid membrane"/>
    <property type="evidence" value="ECO:0007669"/>
    <property type="project" value="TreeGrafter"/>
</dbReference>
<organism evidence="1 2">
    <name type="scientific">Arabidopsis arenosa</name>
    <name type="common">Sand rock-cress</name>
    <name type="synonym">Cardaminopsis arenosa</name>
    <dbReference type="NCBI Taxonomy" id="38785"/>
    <lineage>
        <taxon>Eukaryota</taxon>
        <taxon>Viridiplantae</taxon>
        <taxon>Streptophyta</taxon>
        <taxon>Embryophyta</taxon>
        <taxon>Tracheophyta</taxon>
        <taxon>Spermatophyta</taxon>
        <taxon>Magnoliopsida</taxon>
        <taxon>eudicotyledons</taxon>
        <taxon>Gunneridae</taxon>
        <taxon>Pentapetalae</taxon>
        <taxon>rosids</taxon>
        <taxon>malvids</taxon>
        <taxon>Brassicales</taxon>
        <taxon>Brassicaceae</taxon>
        <taxon>Camelineae</taxon>
        <taxon>Arabidopsis</taxon>
    </lineage>
</organism>
<protein>
    <submittedName>
        <fullName evidence="1">Uncharacterized protein</fullName>
    </submittedName>
</protein>
<evidence type="ECO:0000313" key="1">
    <source>
        <dbReference type="EMBL" id="CAE5963892.1"/>
    </source>
</evidence>
<sequence length="173" mass="19078">MVSSLGCIIPRTGTRRTLCITRSMMVKQELREQRRQWRLMLVIGADGADSRVSKSIDAFQCDHVAVGTGTVTHKGDIKKFQLATRNRAKDKILGGKITHVEAHPVPEHPRPCRLSQRVAHVGVAAGYVTKFSGEGIYFAAKNGRMCAETTVEGSQNVKKMIDEGDLRKYVQGA</sequence>
<proteinExistence type="predicted"/>
<dbReference type="InterPro" id="IPR050407">
    <property type="entry name" value="Geranylgeranyl_reductase"/>
</dbReference>